<protein>
    <submittedName>
        <fullName evidence="1">Uncharacterized protein</fullName>
    </submittedName>
</protein>
<dbReference type="Proteomes" id="UP001208570">
    <property type="component" value="Unassembled WGS sequence"/>
</dbReference>
<organism evidence="1 2">
    <name type="scientific">Paralvinella palmiformis</name>
    <dbReference type="NCBI Taxonomy" id="53620"/>
    <lineage>
        <taxon>Eukaryota</taxon>
        <taxon>Metazoa</taxon>
        <taxon>Spiralia</taxon>
        <taxon>Lophotrochozoa</taxon>
        <taxon>Annelida</taxon>
        <taxon>Polychaeta</taxon>
        <taxon>Sedentaria</taxon>
        <taxon>Canalipalpata</taxon>
        <taxon>Terebellida</taxon>
        <taxon>Terebelliformia</taxon>
        <taxon>Alvinellidae</taxon>
        <taxon>Paralvinella</taxon>
    </lineage>
</organism>
<accession>A0AAD9MR86</accession>
<evidence type="ECO:0000313" key="1">
    <source>
        <dbReference type="EMBL" id="KAK2140094.1"/>
    </source>
</evidence>
<sequence>MRITSVTFRNIPYKQRPKERIPSRYDPEVADTIVVNNGGNI</sequence>
<keyword evidence="2" id="KW-1185">Reference proteome</keyword>
<dbReference type="EMBL" id="JAODUP010001487">
    <property type="protein sequence ID" value="KAK2140094.1"/>
    <property type="molecule type" value="Genomic_DNA"/>
</dbReference>
<evidence type="ECO:0000313" key="2">
    <source>
        <dbReference type="Proteomes" id="UP001208570"/>
    </source>
</evidence>
<name>A0AAD9MR86_9ANNE</name>
<comment type="caution">
    <text evidence="1">The sequence shown here is derived from an EMBL/GenBank/DDBJ whole genome shotgun (WGS) entry which is preliminary data.</text>
</comment>
<reference evidence="1" key="1">
    <citation type="journal article" date="2023" name="Mol. Biol. Evol.">
        <title>Third-Generation Sequencing Reveals the Adaptive Role of the Epigenome in Three Deep-Sea Polychaetes.</title>
        <authorList>
            <person name="Perez M."/>
            <person name="Aroh O."/>
            <person name="Sun Y."/>
            <person name="Lan Y."/>
            <person name="Juniper S.K."/>
            <person name="Young C.R."/>
            <person name="Angers B."/>
            <person name="Qian P.Y."/>
        </authorList>
    </citation>
    <scope>NUCLEOTIDE SEQUENCE</scope>
    <source>
        <strain evidence="1">P08H-3</strain>
    </source>
</reference>
<gene>
    <name evidence="1" type="ORF">LSH36_1487g00178</name>
</gene>
<dbReference type="AlphaFoldDB" id="A0AAD9MR86"/>
<proteinExistence type="predicted"/>